<dbReference type="AlphaFoldDB" id="A0A8T0TRI2"/>
<dbReference type="Proteomes" id="UP000823388">
    <property type="component" value="Chromosome 4K"/>
</dbReference>
<name>A0A8T0TRI2_PANVG</name>
<proteinExistence type="predicted"/>
<comment type="caution">
    <text evidence="2">The sequence shown here is derived from an EMBL/GenBank/DDBJ whole genome shotgun (WGS) entry which is preliminary data.</text>
</comment>
<evidence type="ECO:0000256" key="1">
    <source>
        <dbReference type="SAM" id="MobiDB-lite"/>
    </source>
</evidence>
<protein>
    <submittedName>
        <fullName evidence="2">Uncharacterized protein</fullName>
    </submittedName>
</protein>
<evidence type="ECO:0000313" key="3">
    <source>
        <dbReference type="Proteomes" id="UP000823388"/>
    </source>
</evidence>
<dbReference type="EMBL" id="CM029043">
    <property type="protein sequence ID" value="KAG2612348.1"/>
    <property type="molecule type" value="Genomic_DNA"/>
</dbReference>
<feature type="region of interest" description="Disordered" evidence="1">
    <location>
        <begin position="20"/>
        <end position="147"/>
    </location>
</feature>
<accession>A0A8T0TRI2</accession>
<feature type="compositionally biased region" description="Low complexity" evidence="1">
    <location>
        <begin position="49"/>
        <end position="61"/>
    </location>
</feature>
<reference evidence="2" key="1">
    <citation type="submission" date="2020-05" db="EMBL/GenBank/DDBJ databases">
        <title>WGS assembly of Panicum virgatum.</title>
        <authorList>
            <person name="Lovell J.T."/>
            <person name="Jenkins J."/>
            <person name="Shu S."/>
            <person name="Juenger T.E."/>
            <person name="Schmutz J."/>
        </authorList>
    </citation>
    <scope>NUCLEOTIDE SEQUENCE</scope>
    <source>
        <strain evidence="2">AP13</strain>
    </source>
</reference>
<gene>
    <name evidence="2" type="ORF">PVAP13_4KG274805</name>
</gene>
<evidence type="ECO:0000313" key="2">
    <source>
        <dbReference type="EMBL" id="KAG2612348.1"/>
    </source>
</evidence>
<keyword evidence="3" id="KW-1185">Reference proteome</keyword>
<organism evidence="2 3">
    <name type="scientific">Panicum virgatum</name>
    <name type="common">Blackwell switchgrass</name>
    <dbReference type="NCBI Taxonomy" id="38727"/>
    <lineage>
        <taxon>Eukaryota</taxon>
        <taxon>Viridiplantae</taxon>
        <taxon>Streptophyta</taxon>
        <taxon>Embryophyta</taxon>
        <taxon>Tracheophyta</taxon>
        <taxon>Spermatophyta</taxon>
        <taxon>Magnoliopsida</taxon>
        <taxon>Liliopsida</taxon>
        <taxon>Poales</taxon>
        <taxon>Poaceae</taxon>
        <taxon>PACMAD clade</taxon>
        <taxon>Panicoideae</taxon>
        <taxon>Panicodae</taxon>
        <taxon>Paniceae</taxon>
        <taxon>Panicinae</taxon>
        <taxon>Panicum</taxon>
        <taxon>Panicum sect. Hiantes</taxon>
    </lineage>
</organism>
<feature type="compositionally biased region" description="Basic and acidic residues" evidence="1">
    <location>
        <begin position="34"/>
        <end position="48"/>
    </location>
</feature>
<sequence>MNEARDHGTTLIYRCGGRRWRRRGLRDGGGTNGKGEERARPRLGREQRGGMQRRQAATRATAARREAATRAMAARHGGGGVGERARATRQGTRMRPRPTALRKEAVGGVGPSLFNAPWGQAAPARRGEAQARRPSGWSSSKVRVRWA</sequence>